<gene>
    <name evidence="2" type="ORF">Bhyg_18012</name>
</gene>
<dbReference type="Gene3D" id="3.10.290.30">
    <property type="entry name" value="MM3350-like"/>
    <property type="match status" value="1"/>
</dbReference>
<comment type="caution">
    <text evidence="2">The sequence shown here is derived from an EMBL/GenBank/DDBJ whole genome shotgun (WGS) entry which is preliminary data.</text>
</comment>
<evidence type="ECO:0000259" key="1">
    <source>
        <dbReference type="Pfam" id="PF07929"/>
    </source>
</evidence>
<dbReference type="AlphaFoldDB" id="A0A9Q0MLZ4"/>
<evidence type="ECO:0000313" key="3">
    <source>
        <dbReference type="Proteomes" id="UP001151699"/>
    </source>
</evidence>
<dbReference type="PANTHER" id="PTHR41878:SF1">
    <property type="entry name" value="TNPR PROTEIN"/>
    <property type="match status" value="1"/>
</dbReference>
<name>A0A9Q0MLZ4_9DIPT</name>
<dbReference type="EMBL" id="WJQU01002730">
    <property type="protein sequence ID" value="KAJ6631248.1"/>
    <property type="molecule type" value="Genomic_DNA"/>
</dbReference>
<dbReference type="InterPro" id="IPR012912">
    <property type="entry name" value="Plasmid_pRiA4b_Orf3-like"/>
</dbReference>
<dbReference type="PANTHER" id="PTHR41878">
    <property type="entry name" value="LEXA REPRESSOR-RELATED"/>
    <property type="match status" value="1"/>
</dbReference>
<sequence>YPKCIDGKNACPPEDCGGPDGYKDLLEAIRDRKHEDHQSMKEWLEDSGYKKFNPKKFSVSSVGFGD</sequence>
<dbReference type="SUPFAM" id="SSF159941">
    <property type="entry name" value="MM3350-like"/>
    <property type="match status" value="1"/>
</dbReference>
<dbReference type="OrthoDB" id="407198at2759"/>
<reference evidence="2" key="1">
    <citation type="submission" date="2022-07" db="EMBL/GenBank/DDBJ databases">
        <authorList>
            <person name="Trinca V."/>
            <person name="Uliana J.V.C."/>
            <person name="Torres T.T."/>
            <person name="Ward R.J."/>
            <person name="Monesi N."/>
        </authorList>
    </citation>
    <scope>NUCLEOTIDE SEQUENCE</scope>
    <source>
        <strain evidence="2">HSMRA1968</strain>
        <tissue evidence="2">Whole embryos</tissue>
    </source>
</reference>
<feature type="non-terminal residue" evidence="2">
    <location>
        <position position="1"/>
    </location>
</feature>
<feature type="domain" description="Plasmid pRiA4b Orf3-like" evidence="1">
    <location>
        <begin position="1"/>
        <end position="59"/>
    </location>
</feature>
<dbReference type="Proteomes" id="UP001151699">
    <property type="component" value="Unassembled WGS sequence"/>
</dbReference>
<dbReference type="Pfam" id="PF07929">
    <property type="entry name" value="PRiA4_ORF3"/>
    <property type="match status" value="1"/>
</dbReference>
<accession>A0A9Q0MLZ4</accession>
<protein>
    <recommendedName>
        <fullName evidence="1">Plasmid pRiA4b Orf3-like domain-containing protein</fullName>
    </recommendedName>
</protein>
<dbReference type="InterPro" id="IPR024047">
    <property type="entry name" value="MM3350-like_sf"/>
</dbReference>
<evidence type="ECO:0000313" key="2">
    <source>
        <dbReference type="EMBL" id="KAJ6631248.1"/>
    </source>
</evidence>
<organism evidence="2 3">
    <name type="scientific">Pseudolycoriella hygida</name>
    <dbReference type="NCBI Taxonomy" id="35572"/>
    <lineage>
        <taxon>Eukaryota</taxon>
        <taxon>Metazoa</taxon>
        <taxon>Ecdysozoa</taxon>
        <taxon>Arthropoda</taxon>
        <taxon>Hexapoda</taxon>
        <taxon>Insecta</taxon>
        <taxon>Pterygota</taxon>
        <taxon>Neoptera</taxon>
        <taxon>Endopterygota</taxon>
        <taxon>Diptera</taxon>
        <taxon>Nematocera</taxon>
        <taxon>Sciaroidea</taxon>
        <taxon>Sciaridae</taxon>
        <taxon>Pseudolycoriella</taxon>
    </lineage>
</organism>
<keyword evidence="3" id="KW-1185">Reference proteome</keyword>
<proteinExistence type="predicted"/>